<dbReference type="EMBL" id="UKGE01000003">
    <property type="protein sequence ID" value="SXN29987.1"/>
    <property type="molecule type" value="Genomic_DNA"/>
</dbReference>
<accession>A0A0C7KEB5</accession>
<organism evidence="3 6">
    <name type="scientific">Klebsiella pneumoniae</name>
    <dbReference type="NCBI Taxonomy" id="573"/>
    <lineage>
        <taxon>Bacteria</taxon>
        <taxon>Pseudomonadati</taxon>
        <taxon>Pseudomonadota</taxon>
        <taxon>Gammaproteobacteria</taxon>
        <taxon>Enterobacterales</taxon>
        <taxon>Enterobacteriaceae</taxon>
        <taxon>Klebsiella/Raoultella group</taxon>
        <taxon>Klebsiella</taxon>
        <taxon>Klebsiella pneumoniae complex</taxon>
    </lineage>
</organism>
<sequence length="81" mass="8894">MKNDLRVRCVQSLFILVATILFMIALSVCGKLFFSLLLWLLGDGFNATWQDVLHGAKLGLYGGSIGGIGLALFRLFKVKGF</sequence>
<keyword evidence="1" id="KW-0812">Transmembrane</keyword>
<keyword evidence="1" id="KW-1133">Transmembrane helix</keyword>
<dbReference type="Proteomes" id="UP000258253">
    <property type="component" value="Unassembled WGS sequence"/>
</dbReference>
<name>A0A0C7KEB5_KLEPN</name>
<reference evidence="2 7" key="2">
    <citation type="submission" date="2020-02" db="EMBL/GenBank/DDBJ databases">
        <title>Klebsiella pneumoniae genome sequencing and assembly.</title>
        <authorList>
            <person name="Starkova P.S."/>
            <person name="Sulyan O.S."/>
            <person name="Likholetova D.V."/>
            <person name="Ageevets V.A."/>
            <person name="Lazareva I.V."/>
            <person name="Sopova J.V."/>
            <person name="Sidorenko S.V."/>
        </authorList>
    </citation>
    <scope>NUCLEOTIDE SEQUENCE [LARGE SCALE GENOMIC DNA]</scope>
    <source>
        <strain evidence="2 7">2429</strain>
    </source>
</reference>
<evidence type="ECO:0000313" key="5">
    <source>
        <dbReference type="Proteomes" id="UP000258253"/>
    </source>
</evidence>
<dbReference type="Proteomes" id="UP000479475">
    <property type="component" value="Unassembled WGS sequence"/>
</dbReference>
<dbReference type="Proteomes" id="UP000259975">
    <property type="component" value="Unassembled WGS sequence"/>
</dbReference>
<evidence type="ECO:0000313" key="4">
    <source>
        <dbReference type="EMBL" id="SYR32081.1"/>
    </source>
</evidence>
<evidence type="ECO:0000313" key="3">
    <source>
        <dbReference type="EMBL" id="SXN29987.1"/>
    </source>
</evidence>
<evidence type="ECO:0000313" key="7">
    <source>
        <dbReference type="Proteomes" id="UP000479475"/>
    </source>
</evidence>
<keyword evidence="1" id="KW-0472">Membrane</keyword>
<gene>
    <name evidence="2" type="ORF">G4V31_23305</name>
    <name evidence="3" type="ORF">SAMEA3499901_00983</name>
    <name evidence="4" type="ORF">SAMEA3538828_01022</name>
</gene>
<dbReference type="EMBL" id="ULCI01000003">
    <property type="protein sequence ID" value="SYR32081.1"/>
    <property type="molecule type" value="Genomic_DNA"/>
</dbReference>
<reference evidence="5 6" key="1">
    <citation type="submission" date="2018-08" db="EMBL/GenBank/DDBJ databases">
        <authorList>
            <consortium name="Pathogen Informatics"/>
        </authorList>
    </citation>
    <scope>NUCLEOTIDE SEQUENCE [LARGE SCALE GENOMIC DNA]</scope>
    <source>
        <strain evidence="3 6">EuSCAPE_AT029</strain>
        <strain evidence="4 5">EuSCAPE_HU047</strain>
    </source>
</reference>
<dbReference type="KEGG" id="kpx:PMK1_02235"/>
<dbReference type="EMBL" id="JAAKYD010000026">
    <property type="protein sequence ID" value="NGN75030.1"/>
    <property type="molecule type" value="Genomic_DNA"/>
</dbReference>
<evidence type="ECO:0000313" key="2">
    <source>
        <dbReference type="EMBL" id="NGN75030.1"/>
    </source>
</evidence>
<feature type="transmembrane region" description="Helical" evidence="1">
    <location>
        <begin position="12"/>
        <end position="38"/>
    </location>
</feature>
<protein>
    <submittedName>
        <fullName evidence="3">Uncharacterized protein</fullName>
    </submittedName>
</protein>
<comment type="caution">
    <text evidence="3">The sequence shown here is derived from an EMBL/GenBank/DDBJ whole genome shotgun (WGS) entry which is preliminary data.</text>
</comment>
<feature type="transmembrane region" description="Helical" evidence="1">
    <location>
        <begin position="58"/>
        <end position="76"/>
    </location>
</feature>
<proteinExistence type="predicted"/>
<evidence type="ECO:0000313" key="6">
    <source>
        <dbReference type="Proteomes" id="UP000259975"/>
    </source>
</evidence>
<dbReference type="AlphaFoldDB" id="A0A0C7KEB5"/>
<dbReference type="RefSeq" id="WP_045380569.1">
    <property type="nucleotide sequence ID" value="NZ_AP022139.1"/>
</dbReference>
<evidence type="ECO:0000256" key="1">
    <source>
        <dbReference type="SAM" id="Phobius"/>
    </source>
</evidence>